<name>A0A0A9BH96_ARUDO</name>
<proteinExistence type="predicted"/>
<sequence>MPECVKLIPFGRNKEQKQLLSGIFR</sequence>
<dbReference type="EMBL" id="GBRH01239258">
    <property type="protein sequence ID" value="JAD58637.1"/>
    <property type="molecule type" value="Transcribed_RNA"/>
</dbReference>
<evidence type="ECO:0000313" key="1">
    <source>
        <dbReference type="EMBL" id="JAD58637.1"/>
    </source>
</evidence>
<reference evidence="1" key="1">
    <citation type="submission" date="2014-09" db="EMBL/GenBank/DDBJ databases">
        <authorList>
            <person name="Magalhaes I.L.F."/>
            <person name="Oliveira U."/>
            <person name="Santos F.R."/>
            <person name="Vidigal T.H.D.A."/>
            <person name="Brescovit A.D."/>
            <person name="Santos A.J."/>
        </authorList>
    </citation>
    <scope>NUCLEOTIDE SEQUENCE</scope>
    <source>
        <tissue evidence="1">Shoot tissue taken approximately 20 cm above the soil surface</tissue>
    </source>
</reference>
<organism evidence="1">
    <name type="scientific">Arundo donax</name>
    <name type="common">Giant reed</name>
    <name type="synonym">Donax arundinaceus</name>
    <dbReference type="NCBI Taxonomy" id="35708"/>
    <lineage>
        <taxon>Eukaryota</taxon>
        <taxon>Viridiplantae</taxon>
        <taxon>Streptophyta</taxon>
        <taxon>Embryophyta</taxon>
        <taxon>Tracheophyta</taxon>
        <taxon>Spermatophyta</taxon>
        <taxon>Magnoliopsida</taxon>
        <taxon>Liliopsida</taxon>
        <taxon>Poales</taxon>
        <taxon>Poaceae</taxon>
        <taxon>PACMAD clade</taxon>
        <taxon>Arundinoideae</taxon>
        <taxon>Arundineae</taxon>
        <taxon>Arundo</taxon>
    </lineage>
</organism>
<accession>A0A0A9BH96</accession>
<reference evidence="1" key="2">
    <citation type="journal article" date="2015" name="Data Brief">
        <title>Shoot transcriptome of the giant reed, Arundo donax.</title>
        <authorList>
            <person name="Barrero R.A."/>
            <person name="Guerrero F.D."/>
            <person name="Moolhuijzen P."/>
            <person name="Goolsby J.A."/>
            <person name="Tidwell J."/>
            <person name="Bellgard S.E."/>
            <person name="Bellgard M.I."/>
        </authorList>
    </citation>
    <scope>NUCLEOTIDE SEQUENCE</scope>
    <source>
        <tissue evidence="1">Shoot tissue taken approximately 20 cm above the soil surface</tissue>
    </source>
</reference>
<protein>
    <submittedName>
        <fullName evidence="1">Uncharacterized protein</fullName>
    </submittedName>
</protein>
<dbReference type="AlphaFoldDB" id="A0A0A9BH96"/>